<comment type="caution">
    <text evidence="2">The sequence shown here is derived from an EMBL/GenBank/DDBJ whole genome shotgun (WGS) entry which is preliminary data.</text>
</comment>
<dbReference type="Proteomes" id="UP001283361">
    <property type="component" value="Unassembled WGS sequence"/>
</dbReference>
<name>A0AAE1A4M7_9GAST</name>
<reference evidence="2" key="1">
    <citation type="journal article" date="2023" name="G3 (Bethesda)">
        <title>A reference genome for the long-term kleptoplast-retaining sea slug Elysia crispata morphotype clarki.</title>
        <authorList>
            <person name="Eastman K.E."/>
            <person name="Pendleton A.L."/>
            <person name="Shaikh M.A."/>
            <person name="Suttiyut T."/>
            <person name="Ogas R."/>
            <person name="Tomko P."/>
            <person name="Gavelis G."/>
            <person name="Widhalm J.R."/>
            <person name="Wisecaver J.H."/>
        </authorList>
    </citation>
    <scope>NUCLEOTIDE SEQUENCE</scope>
    <source>
        <strain evidence="2">ECLA1</strain>
    </source>
</reference>
<gene>
    <name evidence="2" type="ORF">RRG08_046304</name>
</gene>
<feature type="compositionally biased region" description="Basic residues" evidence="1">
    <location>
        <begin position="90"/>
        <end position="104"/>
    </location>
</feature>
<dbReference type="CDD" id="cd22791">
    <property type="entry name" value="OTU_VRTN"/>
    <property type="match status" value="1"/>
</dbReference>
<dbReference type="PANTHER" id="PTHR46601:SF1">
    <property type="entry name" value="ADF-H DOMAIN-CONTAINING PROTEIN"/>
    <property type="match status" value="1"/>
</dbReference>
<dbReference type="PANTHER" id="PTHR46601">
    <property type="entry name" value="ULP_PROTEASE DOMAIN-CONTAINING PROTEIN"/>
    <property type="match status" value="1"/>
</dbReference>
<feature type="compositionally biased region" description="Basic and acidic residues" evidence="1">
    <location>
        <begin position="61"/>
        <end position="74"/>
    </location>
</feature>
<feature type="region of interest" description="Disordered" evidence="1">
    <location>
        <begin position="55"/>
        <end position="112"/>
    </location>
</feature>
<accession>A0AAE1A4M7</accession>
<dbReference type="InterPro" id="IPR047273">
    <property type="entry name" value="VRTN_OTU_dom"/>
</dbReference>
<sequence>MESDVTVGLRQRQPPKPKEDTRQSNAEKCRQYKENLKKDSEKWKAYLYKNKVQAQQWRGNQTEEQKEHTRELARKRQQKRRAAVKANPQKFRREKEKRKNKRLEKKAVEEEQKRGKVKVPTTVKLSFKCVLNKAKDVLKKHRSKLALAKLALVKKLLNKSDSVLDCKNYLCKYQQEVQSAHWSYRQVTVHPCVFFYRCPKQSCHHIVTDYKVFLTDDLKHDAHVVKFILHKCLTYLASKKIVAVQIFSDGCSSQYKSKLPFLHLQELQIMHPSLKICRHYFGSNHGKSLCDSSGGTVKNCASAAVKNGQAIIQSSKDMFEFCNDYLSISPPINGCQHLVRSFVHFDAVKRPTNGCELKALKGTRDFHCIRPTGAGLDVRALSCFCSVCLVNEEGVCENEEFVLGWSLMNVKEGPVELDVDADDASECSQDSLEGEDVLINLQSLSKCRVDFFVKLQEMLSACSTYAHFKSVCLSAKPFLSSFDLYVESQSFISASAVADKIACSLRPAGLELLYPVLTEADGNCMPRALSIACFGTDSFHIELRCRAAIELCLNRSYYLEKEITRSMQIALLSPCGSGFDLNDFESLPGIFDADTMYSSHLGHALGLWQVEAFANVLGVKIVSIYPTKGPSVMRKLLDCHVMPRKDRRIYPHDVPILWTSNRSDMNETYWVANHIVPLLPFSLIDFVEFQS</sequence>
<keyword evidence="3" id="KW-1185">Reference proteome</keyword>
<evidence type="ECO:0000313" key="2">
    <source>
        <dbReference type="EMBL" id="KAK3781000.1"/>
    </source>
</evidence>
<evidence type="ECO:0000256" key="1">
    <source>
        <dbReference type="SAM" id="MobiDB-lite"/>
    </source>
</evidence>
<feature type="compositionally biased region" description="Basic and acidic residues" evidence="1">
    <location>
        <begin position="16"/>
        <end position="30"/>
    </location>
</feature>
<evidence type="ECO:0000313" key="3">
    <source>
        <dbReference type="Proteomes" id="UP001283361"/>
    </source>
</evidence>
<organism evidence="2 3">
    <name type="scientific">Elysia crispata</name>
    <name type="common">lettuce slug</name>
    <dbReference type="NCBI Taxonomy" id="231223"/>
    <lineage>
        <taxon>Eukaryota</taxon>
        <taxon>Metazoa</taxon>
        <taxon>Spiralia</taxon>
        <taxon>Lophotrochozoa</taxon>
        <taxon>Mollusca</taxon>
        <taxon>Gastropoda</taxon>
        <taxon>Heterobranchia</taxon>
        <taxon>Euthyneura</taxon>
        <taxon>Panpulmonata</taxon>
        <taxon>Sacoglossa</taxon>
        <taxon>Placobranchoidea</taxon>
        <taxon>Plakobranchidae</taxon>
        <taxon>Elysia</taxon>
    </lineage>
</organism>
<dbReference type="EMBL" id="JAWDGP010002673">
    <property type="protein sequence ID" value="KAK3781000.1"/>
    <property type="molecule type" value="Genomic_DNA"/>
</dbReference>
<protein>
    <submittedName>
        <fullName evidence="2">Uncharacterized protein</fullName>
    </submittedName>
</protein>
<dbReference type="AlphaFoldDB" id="A0AAE1A4M7"/>
<feature type="region of interest" description="Disordered" evidence="1">
    <location>
        <begin position="1"/>
        <end position="30"/>
    </location>
</feature>
<proteinExistence type="predicted"/>